<dbReference type="CDD" id="cd00452">
    <property type="entry name" value="KDPG_aldolase"/>
    <property type="match status" value="1"/>
</dbReference>
<evidence type="ECO:0000256" key="3">
    <source>
        <dbReference type="ARBA" id="ARBA00011233"/>
    </source>
</evidence>
<dbReference type="GO" id="GO:0016829">
    <property type="term" value="F:lyase activity"/>
    <property type="evidence" value="ECO:0007669"/>
    <property type="project" value="UniProtKB-KW"/>
</dbReference>
<evidence type="ECO:0000313" key="6">
    <source>
        <dbReference type="EMBL" id="KGX17243.1"/>
    </source>
</evidence>
<evidence type="ECO:0000256" key="2">
    <source>
        <dbReference type="ARBA" id="ARBA00006906"/>
    </source>
</evidence>
<evidence type="ECO:0000256" key="5">
    <source>
        <dbReference type="ARBA" id="ARBA00023277"/>
    </source>
</evidence>
<keyword evidence="5" id="KW-0119">Carbohydrate metabolism</keyword>
<dbReference type="InterPro" id="IPR013785">
    <property type="entry name" value="Aldolase_TIM"/>
</dbReference>
<comment type="similarity">
    <text evidence="2">Belongs to the KHG/KDPG aldolase family.</text>
</comment>
<dbReference type="RefSeq" id="WP_063839833.1">
    <property type="nucleotide sequence ID" value="NZ_KN323090.1"/>
</dbReference>
<reference evidence="6 7" key="1">
    <citation type="submission" date="2014-08" db="EMBL/GenBank/DDBJ databases">
        <authorList>
            <person name="Bunnell A."/>
            <person name="Chain P.S."/>
            <person name="Chertkov O."/>
            <person name="Currie B.J."/>
            <person name="Daligault H.E."/>
            <person name="Davenport K.W."/>
            <person name="Davis C."/>
            <person name="Gleasner C.D."/>
            <person name="Johnson S.L."/>
            <person name="Kaestli M."/>
            <person name="Koren S."/>
            <person name="Kunde Y.A."/>
            <person name="Mayo M."/>
            <person name="McMurry K.K."/>
            <person name="Price E.P."/>
            <person name="Reitenga K.G."/>
            <person name="Robison R."/>
            <person name="Rosovitz M.J."/>
            <person name="Sarovich D.S."/>
            <person name="Teshima H."/>
        </authorList>
    </citation>
    <scope>NUCLEOTIDE SEQUENCE [LARGE SCALE GENOMIC DNA]</scope>
    <source>
        <strain evidence="6 7">MSHR44</strain>
    </source>
</reference>
<proteinExistence type="inferred from homology"/>
<evidence type="ECO:0000313" key="7">
    <source>
        <dbReference type="Proteomes" id="UP000030475"/>
    </source>
</evidence>
<name>A0AA40JJ34_BURPE</name>
<comment type="pathway">
    <text evidence="1">Carbohydrate acid metabolism.</text>
</comment>
<dbReference type="Pfam" id="PF01081">
    <property type="entry name" value="Aldolase"/>
    <property type="match status" value="1"/>
</dbReference>
<dbReference type="NCBIfam" id="NF006600">
    <property type="entry name" value="PRK09140.1"/>
    <property type="match status" value="1"/>
</dbReference>
<dbReference type="PANTHER" id="PTHR30246:SF1">
    <property type="entry name" value="2-DEHYDRO-3-DEOXY-6-PHOSPHOGALACTONATE ALDOLASE-RELATED"/>
    <property type="match status" value="1"/>
</dbReference>
<dbReference type="Proteomes" id="UP000030475">
    <property type="component" value="Unassembled WGS sequence"/>
</dbReference>
<evidence type="ECO:0000256" key="4">
    <source>
        <dbReference type="ARBA" id="ARBA00023239"/>
    </source>
</evidence>
<organism evidence="6 7">
    <name type="scientific">Burkholderia pseudomallei</name>
    <name type="common">Pseudomonas pseudomallei</name>
    <dbReference type="NCBI Taxonomy" id="28450"/>
    <lineage>
        <taxon>Bacteria</taxon>
        <taxon>Pseudomonadati</taxon>
        <taxon>Pseudomonadota</taxon>
        <taxon>Betaproteobacteria</taxon>
        <taxon>Burkholderiales</taxon>
        <taxon>Burkholderiaceae</taxon>
        <taxon>Burkholderia</taxon>
        <taxon>pseudomallei group</taxon>
    </lineage>
</organism>
<accession>A0AA40JJ34</accession>
<dbReference type="InterPro" id="IPR000887">
    <property type="entry name" value="Aldlse_KDPG_KHG"/>
</dbReference>
<dbReference type="EMBL" id="JQIM01000007">
    <property type="protein sequence ID" value="KGX17243.1"/>
    <property type="molecule type" value="Genomic_DNA"/>
</dbReference>
<comment type="caution">
    <text evidence="6">The sequence shown here is derived from an EMBL/GenBank/DDBJ whole genome shotgun (WGS) entry which is preliminary data.</text>
</comment>
<evidence type="ECO:0000256" key="1">
    <source>
        <dbReference type="ARBA" id="ARBA00004761"/>
    </source>
</evidence>
<dbReference type="Gene3D" id="3.20.20.70">
    <property type="entry name" value="Aldolase class I"/>
    <property type="match status" value="1"/>
</dbReference>
<protein>
    <submittedName>
        <fullName evidence="6">KDPG and KHG aldolase family protein</fullName>
    </submittedName>
</protein>
<keyword evidence="4" id="KW-0456">Lyase</keyword>
<sequence length="231" mass="23864">MPFPDSFPSLPLIAILRGIVPDEAVPMAKVLHRMGFRCMEVPLNSPDPFESIGRMVDALGADCLIGAGTVLAAADVERVRDTGGRLIVMPHADISIIKATKQAGMVCAPGVSTLTEAFAALHAGADALKVFPAELITPAVLRAWRSVLPRSVPLVPVGGITPGAMEAFVAAGANGFGLGGALFQPGWTLDEVQDAAAQFATTWRALLPGVASSGADAVRRFPGWASSPASD</sequence>
<comment type="subunit">
    <text evidence="3">Homotrimer.</text>
</comment>
<gene>
    <name evidence="6" type="ORF">Y036_6142</name>
</gene>
<dbReference type="PANTHER" id="PTHR30246">
    <property type="entry name" value="2-KETO-3-DEOXY-6-PHOSPHOGLUCONATE ALDOLASE"/>
    <property type="match status" value="1"/>
</dbReference>
<dbReference type="AlphaFoldDB" id="A0AA40JJ34"/>
<dbReference type="SUPFAM" id="SSF51569">
    <property type="entry name" value="Aldolase"/>
    <property type="match status" value="1"/>
</dbReference>